<evidence type="ECO:0000313" key="8">
    <source>
        <dbReference type="Proteomes" id="UP001177023"/>
    </source>
</evidence>
<dbReference type="PROSITE" id="PS00236">
    <property type="entry name" value="NEUROTR_ION_CHANNEL"/>
    <property type="match status" value="1"/>
</dbReference>
<dbReference type="Gene3D" id="1.20.58.390">
    <property type="entry name" value="Neurotransmitter-gated ion-channel transmembrane domain"/>
    <property type="match status" value="1"/>
</dbReference>
<dbReference type="CDD" id="cd18989">
    <property type="entry name" value="LGIC_ECD_cation"/>
    <property type="match status" value="1"/>
</dbReference>
<dbReference type="FunFam" id="1.20.58.390:FF:000090">
    <property type="entry name" value="Ligand-Gated ion Channel"/>
    <property type="match status" value="1"/>
</dbReference>
<evidence type="ECO:0000256" key="5">
    <source>
        <dbReference type="RuleBase" id="RU000687"/>
    </source>
</evidence>
<dbReference type="SUPFAM" id="SSF90112">
    <property type="entry name" value="Neurotransmitter-gated ion-channel transmembrane pore"/>
    <property type="match status" value="1"/>
</dbReference>
<dbReference type="CDD" id="cd19051">
    <property type="entry name" value="LGIC_TM_cation"/>
    <property type="match status" value="1"/>
</dbReference>
<feature type="signal peptide" evidence="5">
    <location>
        <begin position="1"/>
        <end position="32"/>
    </location>
</feature>
<dbReference type="Proteomes" id="UP001177023">
    <property type="component" value="Unassembled WGS sequence"/>
</dbReference>
<feature type="non-terminal residue" evidence="7">
    <location>
        <position position="443"/>
    </location>
</feature>
<feature type="domain" description="Neurotransmitter-gated ion-channel ligand-binding" evidence="6">
    <location>
        <begin position="37"/>
        <end position="253"/>
    </location>
</feature>
<dbReference type="GO" id="GO:0005230">
    <property type="term" value="F:extracellular ligand-gated monoatomic ion channel activity"/>
    <property type="evidence" value="ECO:0007669"/>
    <property type="project" value="InterPro"/>
</dbReference>
<evidence type="ECO:0000256" key="1">
    <source>
        <dbReference type="ARBA" id="ARBA00004141"/>
    </source>
</evidence>
<reference evidence="7" key="1">
    <citation type="submission" date="2023-06" db="EMBL/GenBank/DDBJ databases">
        <authorList>
            <person name="Delattre M."/>
        </authorList>
    </citation>
    <scope>NUCLEOTIDE SEQUENCE</scope>
    <source>
        <strain evidence="7">AF72</strain>
    </source>
</reference>
<evidence type="ECO:0000256" key="3">
    <source>
        <dbReference type="ARBA" id="ARBA00022989"/>
    </source>
</evidence>
<dbReference type="PANTHER" id="PTHR18945">
    <property type="entry name" value="NEUROTRANSMITTER GATED ION CHANNEL"/>
    <property type="match status" value="1"/>
</dbReference>
<dbReference type="Pfam" id="PF02931">
    <property type="entry name" value="Neur_chan_LBD"/>
    <property type="match status" value="1"/>
</dbReference>
<dbReference type="FunFam" id="2.70.170.10:FF:000027">
    <property type="entry name" value="Ligand-Gated ion Channel"/>
    <property type="match status" value="1"/>
</dbReference>
<sequence length="443" mass="51092">MSECSDGLPSHLAPNRLPSMILIALCYSLCHAVVPQQAIVNQMLKPSIYDKSVMPVDDGETLGMNITLNSFRLLSMDQKEESIQFQQEFLMTWKDRNLGWNRKNFSYDLEWVKVSANQIWTPDVIYYSTIEIERLLDENQSYADVKYDGTTRYSYPATVTTPCNLQLDNFPYDEQTCDLLLGSWIFDDHQIDTNPTETNLQPTGKVGSRSSIIFTGNSEWELLGITVSNYTMVIPRDGNYSLIKYQVRMKRKPVYYVMVIQMPTLIIGTLTLFGMFTPFSQRMERWQKVELGLNMLLAISMMLNLVSNMMPKAERLPLLGNYIIAEIFLCAIGTVFAIILLEIHARADQRHWRPPDWLVGNEANFRILPIASSEKDTGAIVMKLEAVKTQLRQTLHLVRQYMDRGNAEMEWKQLWTRIFDRIDLALLILFQAANICVSVLFMR</sequence>
<feature type="transmembrane region" description="Helical" evidence="5">
    <location>
        <begin position="422"/>
        <end position="442"/>
    </location>
</feature>
<comment type="similarity">
    <text evidence="5">Belongs to the ligand-gated ion channel (TC 1.A.9) family.</text>
</comment>
<feature type="transmembrane region" description="Helical" evidence="5">
    <location>
        <begin position="291"/>
        <end position="310"/>
    </location>
</feature>
<evidence type="ECO:0000259" key="6">
    <source>
        <dbReference type="Pfam" id="PF02931"/>
    </source>
</evidence>
<protein>
    <recommendedName>
        <fullName evidence="6">Neurotransmitter-gated ion-channel ligand-binding domain-containing protein</fullName>
    </recommendedName>
</protein>
<comment type="caution">
    <text evidence="7">The sequence shown here is derived from an EMBL/GenBank/DDBJ whole genome shotgun (WGS) entry which is preliminary data.</text>
</comment>
<keyword evidence="8" id="KW-1185">Reference proteome</keyword>
<name>A0AA36D1B9_9BILA</name>
<dbReference type="InterPro" id="IPR006202">
    <property type="entry name" value="Neur_chan_lig-bd"/>
</dbReference>
<proteinExistence type="inferred from homology"/>
<organism evidence="7 8">
    <name type="scientific">Mesorhabditis spiculigera</name>
    <dbReference type="NCBI Taxonomy" id="96644"/>
    <lineage>
        <taxon>Eukaryota</taxon>
        <taxon>Metazoa</taxon>
        <taxon>Ecdysozoa</taxon>
        <taxon>Nematoda</taxon>
        <taxon>Chromadorea</taxon>
        <taxon>Rhabditida</taxon>
        <taxon>Rhabditina</taxon>
        <taxon>Rhabditomorpha</taxon>
        <taxon>Rhabditoidea</taxon>
        <taxon>Rhabditidae</taxon>
        <taxon>Mesorhabditinae</taxon>
        <taxon>Mesorhabditis</taxon>
    </lineage>
</organism>
<evidence type="ECO:0000256" key="2">
    <source>
        <dbReference type="ARBA" id="ARBA00022692"/>
    </source>
</evidence>
<keyword evidence="5" id="KW-0407">Ion channel</keyword>
<keyword evidence="3 5" id="KW-1133">Transmembrane helix</keyword>
<gene>
    <name evidence="7" type="ORF">MSPICULIGERA_LOCUS17365</name>
</gene>
<dbReference type="InterPro" id="IPR036719">
    <property type="entry name" value="Neuro-gated_channel_TM_sf"/>
</dbReference>
<evidence type="ECO:0000256" key="4">
    <source>
        <dbReference type="ARBA" id="ARBA00023136"/>
    </source>
</evidence>
<dbReference type="PRINTS" id="PR00252">
    <property type="entry name" value="NRIONCHANNEL"/>
</dbReference>
<keyword evidence="4 5" id="KW-0472">Membrane</keyword>
<keyword evidence="5" id="KW-0406">Ion transport</keyword>
<keyword evidence="2 5" id="KW-0812">Transmembrane</keyword>
<dbReference type="Gene3D" id="2.70.170.10">
    <property type="entry name" value="Neurotransmitter-gated ion-channel ligand-binding domain"/>
    <property type="match status" value="1"/>
</dbReference>
<keyword evidence="5" id="KW-0732">Signal</keyword>
<dbReference type="EMBL" id="CATQJA010002655">
    <property type="protein sequence ID" value="CAJ0579135.1"/>
    <property type="molecule type" value="Genomic_DNA"/>
</dbReference>
<keyword evidence="5" id="KW-0813">Transport</keyword>
<dbReference type="InterPro" id="IPR038050">
    <property type="entry name" value="Neuro_actylchol_rec"/>
</dbReference>
<accession>A0AA36D1B9</accession>
<dbReference type="GO" id="GO:0016020">
    <property type="term" value="C:membrane"/>
    <property type="evidence" value="ECO:0007669"/>
    <property type="project" value="UniProtKB-SubCell"/>
</dbReference>
<dbReference type="InterPro" id="IPR036734">
    <property type="entry name" value="Neur_chan_lig-bd_sf"/>
</dbReference>
<feature type="transmembrane region" description="Helical" evidence="5">
    <location>
        <begin position="254"/>
        <end position="279"/>
    </location>
</feature>
<feature type="transmembrane region" description="Helical" evidence="5">
    <location>
        <begin position="322"/>
        <end position="343"/>
    </location>
</feature>
<dbReference type="GO" id="GO:0004888">
    <property type="term" value="F:transmembrane signaling receptor activity"/>
    <property type="evidence" value="ECO:0007669"/>
    <property type="project" value="InterPro"/>
</dbReference>
<feature type="chain" id="PRO_5041490104" description="Neurotransmitter-gated ion-channel ligand-binding domain-containing protein" evidence="5">
    <location>
        <begin position="33"/>
        <end position="443"/>
    </location>
</feature>
<comment type="subcellular location">
    <subcellularLocation>
        <location evidence="1">Membrane</location>
        <topology evidence="1">Multi-pass membrane protein</topology>
    </subcellularLocation>
</comment>
<dbReference type="AlphaFoldDB" id="A0AA36D1B9"/>
<evidence type="ECO:0000313" key="7">
    <source>
        <dbReference type="EMBL" id="CAJ0579135.1"/>
    </source>
</evidence>
<dbReference type="SUPFAM" id="SSF63712">
    <property type="entry name" value="Nicotinic receptor ligand binding domain-like"/>
    <property type="match status" value="1"/>
</dbReference>
<dbReference type="InterPro" id="IPR006201">
    <property type="entry name" value="Neur_channel"/>
</dbReference>
<dbReference type="InterPro" id="IPR018000">
    <property type="entry name" value="Neurotransmitter_ion_chnl_CS"/>
</dbReference>